<name>A0ABX5S4Y9_9BURK</name>
<evidence type="ECO:0000256" key="2">
    <source>
        <dbReference type="ARBA" id="ARBA00022737"/>
    </source>
</evidence>
<keyword evidence="7" id="KW-1185">Reference proteome</keyword>
<feature type="domain" description="PLD phosphodiesterase" evidence="5">
    <location>
        <begin position="481"/>
        <end position="508"/>
    </location>
</feature>
<proteinExistence type="predicted"/>
<dbReference type="EMBL" id="CP036401">
    <property type="protein sequence ID" value="QBI05286.1"/>
    <property type="molecule type" value="Genomic_DNA"/>
</dbReference>
<evidence type="ECO:0000256" key="1">
    <source>
        <dbReference type="ARBA" id="ARBA00000798"/>
    </source>
</evidence>
<dbReference type="InterPro" id="IPR015679">
    <property type="entry name" value="PLipase_D_fam"/>
</dbReference>
<evidence type="ECO:0000313" key="6">
    <source>
        <dbReference type="EMBL" id="QBI05286.1"/>
    </source>
</evidence>
<evidence type="ECO:0000256" key="4">
    <source>
        <dbReference type="ARBA" id="ARBA00023098"/>
    </source>
</evidence>
<dbReference type="PANTHER" id="PTHR18896:SF76">
    <property type="entry name" value="PHOSPHOLIPASE"/>
    <property type="match status" value="1"/>
</dbReference>
<dbReference type="InterPro" id="IPR025202">
    <property type="entry name" value="PLD-like_dom"/>
</dbReference>
<protein>
    <submittedName>
        <fullName evidence="6">Phospholipase</fullName>
    </submittedName>
</protein>
<keyword evidence="4" id="KW-0443">Lipid metabolism</keyword>
<evidence type="ECO:0000313" key="7">
    <source>
        <dbReference type="Proteomes" id="UP000292307"/>
    </source>
</evidence>
<evidence type="ECO:0000256" key="3">
    <source>
        <dbReference type="ARBA" id="ARBA00022801"/>
    </source>
</evidence>
<reference evidence="6 7" key="1">
    <citation type="submission" date="2019-02" db="EMBL/GenBank/DDBJ databases">
        <title>Draft Genome Sequences of Six Type Strains of the Genus Massilia.</title>
        <authorList>
            <person name="Miess H."/>
            <person name="Frediansyhah A."/>
            <person name="Gross H."/>
        </authorList>
    </citation>
    <scope>NUCLEOTIDE SEQUENCE [LARGE SCALE GENOMIC DNA]</scope>
    <source>
        <strain evidence="6 7">DSM 17472</strain>
    </source>
</reference>
<organism evidence="6 7">
    <name type="scientific">Pseudoduganella albidiflava</name>
    <dbReference type="NCBI Taxonomy" id="321983"/>
    <lineage>
        <taxon>Bacteria</taxon>
        <taxon>Pseudomonadati</taxon>
        <taxon>Pseudomonadota</taxon>
        <taxon>Betaproteobacteria</taxon>
        <taxon>Burkholderiales</taxon>
        <taxon>Oxalobacteraceae</taxon>
        <taxon>Telluria group</taxon>
        <taxon>Pseudoduganella</taxon>
    </lineage>
</organism>
<dbReference type="InterPro" id="IPR001736">
    <property type="entry name" value="PLipase_D/transphosphatidylase"/>
</dbReference>
<accession>A0ABX5S4Y9</accession>
<dbReference type="Proteomes" id="UP000292307">
    <property type="component" value="Chromosome"/>
</dbReference>
<keyword evidence="2" id="KW-0677">Repeat</keyword>
<gene>
    <name evidence="6" type="ORF">EYF70_25520</name>
</gene>
<evidence type="ECO:0000259" key="5">
    <source>
        <dbReference type="PROSITE" id="PS50035"/>
    </source>
</evidence>
<dbReference type="Gene3D" id="3.30.870.10">
    <property type="entry name" value="Endonuclease Chain A"/>
    <property type="match status" value="2"/>
</dbReference>
<sequence>MESAQSSVDIITWGFDPGMILVREGSAHKGERFGDLLKRVASRGKGDVKVRILVWHDNVISQRMMKNIPGLYGQRYPTVGCAVSGYYSTEHQNYNANWFDEIINGAVPNIDFRLRNLSALYLPSSLQGEPPVPKNVIGGVAAIYATHHQKMMLIDFEKPEVAKGYVMGHNCLTDFWDTIDHPFQSPLRERFYREEPAAAARRYESPEPADFQGSGIYSPGYRYPITSAEERRMSLAVHLDRISFIAKPYQDVSCRVRGPILANLNHNFCEAWLASSQPRAWDKDTHMLSIDWLLASPKAAYRTLFPPDYDEAMVNRRKSIPSKSFVVKNGKHSAQLLRTQPERGEKSVKECYANLTRQARHYIFIQNQYVQYEPWAEHLRDCVAQMRRSDYNAEIYVFILTSTPERDGMDLHTYGVAERLGQSDSMVVEHADAVQNAKRGKSAMPLTPEQLKKQGINVVMGSLWTCAVKQEGWPLRDEDYEEIYIHAKVAIVDDVAFTLGSGNLNMRSMAIDSELNILSDAQDVAYKLRCDLFRQCAIEEGPSEKGSMVKIHAKWSEIMKENLRLKGAGQSLLCQIVNFHVDRKPGQPLI</sequence>
<dbReference type="Pfam" id="PF13091">
    <property type="entry name" value="PLDc_2"/>
    <property type="match status" value="1"/>
</dbReference>
<dbReference type="PROSITE" id="PS50035">
    <property type="entry name" value="PLD"/>
    <property type="match status" value="1"/>
</dbReference>
<keyword evidence="3" id="KW-0378">Hydrolase</keyword>
<dbReference type="PANTHER" id="PTHR18896">
    <property type="entry name" value="PHOSPHOLIPASE D"/>
    <property type="match status" value="1"/>
</dbReference>
<comment type="catalytic activity">
    <reaction evidence="1">
        <text>a 1,2-diacyl-sn-glycero-3-phosphocholine + H2O = a 1,2-diacyl-sn-glycero-3-phosphate + choline + H(+)</text>
        <dbReference type="Rhea" id="RHEA:14445"/>
        <dbReference type="ChEBI" id="CHEBI:15354"/>
        <dbReference type="ChEBI" id="CHEBI:15377"/>
        <dbReference type="ChEBI" id="CHEBI:15378"/>
        <dbReference type="ChEBI" id="CHEBI:57643"/>
        <dbReference type="ChEBI" id="CHEBI:58608"/>
        <dbReference type="EC" id="3.1.4.4"/>
    </reaction>
</comment>
<dbReference type="SUPFAM" id="SSF56024">
    <property type="entry name" value="Phospholipase D/nuclease"/>
    <property type="match status" value="2"/>
</dbReference>